<evidence type="ECO:0000256" key="4">
    <source>
        <dbReference type="ARBA" id="ARBA00023242"/>
    </source>
</evidence>
<reference evidence="8 9" key="1">
    <citation type="submission" date="2024-01" db="EMBL/GenBank/DDBJ databases">
        <title>The genomes of 5 underutilized Papilionoideae crops provide insights into root nodulation and disease resistance.</title>
        <authorList>
            <person name="Yuan L."/>
        </authorList>
    </citation>
    <scope>NUCLEOTIDE SEQUENCE [LARGE SCALE GENOMIC DNA]</scope>
    <source>
        <strain evidence="8">LY-2023</strain>
        <tissue evidence="8">Leaf</tissue>
    </source>
</reference>
<dbReference type="GO" id="GO:0005634">
    <property type="term" value="C:nucleus"/>
    <property type="evidence" value="ECO:0007669"/>
    <property type="project" value="UniProtKB-SubCell"/>
</dbReference>
<feature type="compositionally biased region" description="Basic and acidic residues" evidence="6">
    <location>
        <begin position="1"/>
        <end position="11"/>
    </location>
</feature>
<feature type="domain" description="BHLH" evidence="7">
    <location>
        <begin position="102"/>
        <end position="151"/>
    </location>
</feature>
<evidence type="ECO:0000256" key="3">
    <source>
        <dbReference type="ARBA" id="ARBA00023163"/>
    </source>
</evidence>
<dbReference type="PANTHER" id="PTHR45959">
    <property type="entry name" value="BHLH TRANSCRIPTION FACTOR"/>
    <property type="match status" value="1"/>
</dbReference>
<keyword evidence="2" id="KW-0805">Transcription regulation</keyword>
<dbReference type="InterPro" id="IPR052610">
    <property type="entry name" value="bHLH_transcription_regulator"/>
</dbReference>
<dbReference type="SMART" id="SM00353">
    <property type="entry name" value="HLH"/>
    <property type="match status" value="1"/>
</dbReference>
<evidence type="ECO:0000256" key="1">
    <source>
        <dbReference type="ARBA" id="ARBA00004123"/>
    </source>
</evidence>
<dbReference type="SUPFAM" id="SSF47459">
    <property type="entry name" value="HLH, helix-loop-helix DNA-binding domain"/>
    <property type="match status" value="1"/>
</dbReference>
<evidence type="ECO:0000313" key="9">
    <source>
        <dbReference type="Proteomes" id="UP001359559"/>
    </source>
</evidence>
<dbReference type="InterPro" id="IPR054502">
    <property type="entry name" value="bHLH-TF_ACT-like_plant"/>
</dbReference>
<evidence type="ECO:0000256" key="2">
    <source>
        <dbReference type="ARBA" id="ARBA00023015"/>
    </source>
</evidence>
<dbReference type="InterPro" id="IPR036638">
    <property type="entry name" value="HLH_DNA-bd_sf"/>
</dbReference>
<evidence type="ECO:0000259" key="7">
    <source>
        <dbReference type="PROSITE" id="PS50888"/>
    </source>
</evidence>
<dbReference type="Proteomes" id="UP001359559">
    <property type="component" value="Unassembled WGS sequence"/>
</dbReference>
<evidence type="ECO:0000256" key="6">
    <source>
        <dbReference type="SAM" id="MobiDB-lite"/>
    </source>
</evidence>
<protein>
    <recommendedName>
        <fullName evidence="7">BHLH domain-containing protein</fullName>
    </recommendedName>
</protein>
<dbReference type="AlphaFoldDB" id="A0AAN9J801"/>
<sequence length="267" mass="29996">MLYSERGKRNDFWGSRDTPREETDMSRASLTGTENGDSATNTAFSCLSFEEFNDDDVGAEVELGYLKSVDEELGSCYCSKRSNELEEIIRGNGGKKRARTSSETLCHIMSERKRRQEISQKFIALSATIPGLKKIDKASILEEAINYMRQLQRRIAELEEESNNKKNIKSLIISKSNYGGNEVLHEVEARGLGKEVLIRIHCEKRKDIMHKLLTLLKDVHLSITSSSVLPFGNSTLNIIIIAQMSEGYKLTAKDLVNILKTGTSEVV</sequence>
<proteinExistence type="predicted"/>
<comment type="subcellular location">
    <subcellularLocation>
        <location evidence="1">Nucleus</location>
    </subcellularLocation>
</comment>
<keyword evidence="3" id="KW-0804">Transcription</keyword>
<feature type="compositionally biased region" description="Polar residues" evidence="6">
    <location>
        <begin position="26"/>
        <end position="37"/>
    </location>
</feature>
<name>A0AAN9J801_CLITE</name>
<keyword evidence="5" id="KW-0175">Coiled coil</keyword>
<dbReference type="Pfam" id="PF00010">
    <property type="entry name" value="HLH"/>
    <property type="match status" value="1"/>
</dbReference>
<dbReference type="InterPro" id="IPR011598">
    <property type="entry name" value="bHLH_dom"/>
</dbReference>
<organism evidence="8 9">
    <name type="scientific">Clitoria ternatea</name>
    <name type="common">Butterfly pea</name>
    <dbReference type="NCBI Taxonomy" id="43366"/>
    <lineage>
        <taxon>Eukaryota</taxon>
        <taxon>Viridiplantae</taxon>
        <taxon>Streptophyta</taxon>
        <taxon>Embryophyta</taxon>
        <taxon>Tracheophyta</taxon>
        <taxon>Spermatophyta</taxon>
        <taxon>Magnoliopsida</taxon>
        <taxon>eudicotyledons</taxon>
        <taxon>Gunneridae</taxon>
        <taxon>Pentapetalae</taxon>
        <taxon>rosids</taxon>
        <taxon>fabids</taxon>
        <taxon>Fabales</taxon>
        <taxon>Fabaceae</taxon>
        <taxon>Papilionoideae</taxon>
        <taxon>50 kb inversion clade</taxon>
        <taxon>NPAAA clade</taxon>
        <taxon>indigoferoid/millettioid clade</taxon>
        <taxon>Phaseoleae</taxon>
        <taxon>Clitoria</taxon>
    </lineage>
</organism>
<dbReference type="PROSITE" id="PS50888">
    <property type="entry name" value="BHLH"/>
    <property type="match status" value="1"/>
</dbReference>
<dbReference type="Pfam" id="PF22754">
    <property type="entry name" value="bHLH-TF_ACT-like_plant"/>
    <property type="match status" value="1"/>
</dbReference>
<accession>A0AAN9J801</accession>
<dbReference type="GO" id="GO:0046983">
    <property type="term" value="F:protein dimerization activity"/>
    <property type="evidence" value="ECO:0007669"/>
    <property type="project" value="InterPro"/>
</dbReference>
<evidence type="ECO:0000256" key="5">
    <source>
        <dbReference type="SAM" id="Coils"/>
    </source>
</evidence>
<keyword evidence="4" id="KW-0539">Nucleus</keyword>
<comment type="caution">
    <text evidence="8">The sequence shown here is derived from an EMBL/GenBank/DDBJ whole genome shotgun (WGS) entry which is preliminary data.</text>
</comment>
<keyword evidence="9" id="KW-1185">Reference proteome</keyword>
<dbReference type="EMBL" id="JAYKXN010000004">
    <property type="protein sequence ID" value="KAK7294045.1"/>
    <property type="molecule type" value="Genomic_DNA"/>
</dbReference>
<evidence type="ECO:0000313" key="8">
    <source>
        <dbReference type="EMBL" id="KAK7294045.1"/>
    </source>
</evidence>
<gene>
    <name evidence="8" type="ORF">RJT34_16928</name>
</gene>
<feature type="coiled-coil region" evidence="5">
    <location>
        <begin position="141"/>
        <end position="168"/>
    </location>
</feature>
<dbReference type="GO" id="GO:0080090">
    <property type="term" value="P:regulation of primary metabolic process"/>
    <property type="evidence" value="ECO:0007669"/>
    <property type="project" value="UniProtKB-ARBA"/>
</dbReference>
<dbReference type="PANTHER" id="PTHR45959:SF26">
    <property type="entry name" value="HELIX LOOP HELIX DNA-BINDING DOMAIN PROTEIN"/>
    <property type="match status" value="1"/>
</dbReference>
<feature type="region of interest" description="Disordered" evidence="6">
    <location>
        <begin position="1"/>
        <end position="37"/>
    </location>
</feature>
<dbReference type="Gene3D" id="4.10.280.10">
    <property type="entry name" value="Helix-loop-helix DNA-binding domain"/>
    <property type="match status" value="1"/>
</dbReference>